<sequence length="137" mass="15254">MGSSFLKCSHGLLSLLDIVLQPREHLDPGHEVQEIGWKVEYQVLLEPLPKSQLELIACHHQLLGAFLYFIAVWPIEPIGTTLLMAVALWPFSLALKSPSWICLALSVSRRSTLVHSSDLLCLLVATILLSDWLSTLT</sequence>
<organism evidence="1 2">
    <name type="scientific">Actinidia rufa</name>
    <dbReference type="NCBI Taxonomy" id="165716"/>
    <lineage>
        <taxon>Eukaryota</taxon>
        <taxon>Viridiplantae</taxon>
        <taxon>Streptophyta</taxon>
        <taxon>Embryophyta</taxon>
        <taxon>Tracheophyta</taxon>
        <taxon>Spermatophyta</taxon>
        <taxon>Magnoliopsida</taxon>
        <taxon>eudicotyledons</taxon>
        <taxon>Gunneridae</taxon>
        <taxon>Pentapetalae</taxon>
        <taxon>asterids</taxon>
        <taxon>Ericales</taxon>
        <taxon>Actinidiaceae</taxon>
        <taxon>Actinidia</taxon>
    </lineage>
</organism>
<protein>
    <submittedName>
        <fullName evidence="1">Uncharacterized protein</fullName>
    </submittedName>
</protein>
<keyword evidence="2" id="KW-1185">Reference proteome</keyword>
<reference evidence="1 2" key="1">
    <citation type="submission" date="2019-07" db="EMBL/GenBank/DDBJ databases">
        <title>De Novo Assembly of kiwifruit Actinidia rufa.</title>
        <authorList>
            <person name="Sugita-Konishi S."/>
            <person name="Sato K."/>
            <person name="Mori E."/>
            <person name="Abe Y."/>
            <person name="Kisaki G."/>
            <person name="Hamano K."/>
            <person name="Suezawa K."/>
            <person name="Otani M."/>
            <person name="Fukuda T."/>
            <person name="Manabe T."/>
            <person name="Gomi K."/>
            <person name="Tabuchi M."/>
            <person name="Akimitsu K."/>
            <person name="Kataoka I."/>
        </authorList>
    </citation>
    <scope>NUCLEOTIDE SEQUENCE [LARGE SCALE GENOMIC DNA]</scope>
    <source>
        <strain evidence="2">cv. Fuchu</strain>
    </source>
</reference>
<dbReference type="EMBL" id="BJWL01000014">
    <property type="protein sequence ID" value="GFZ00994.1"/>
    <property type="molecule type" value="Genomic_DNA"/>
</dbReference>
<proteinExistence type="predicted"/>
<comment type="caution">
    <text evidence="1">The sequence shown here is derived from an EMBL/GenBank/DDBJ whole genome shotgun (WGS) entry which is preliminary data.</text>
</comment>
<name>A0A7J0FQX9_9ERIC</name>
<evidence type="ECO:0000313" key="2">
    <source>
        <dbReference type="Proteomes" id="UP000585474"/>
    </source>
</evidence>
<dbReference type="AlphaFoldDB" id="A0A7J0FQX9"/>
<accession>A0A7J0FQX9</accession>
<gene>
    <name evidence="1" type="ORF">Acr_14g0006290</name>
</gene>
<evidence type="ECO:0000313" key="1">
    <source>
        <dbReference type="EMBL" id="GFZ00994.1"/>
    </source>
</evidence>
<dbReference type="Proteomes" id="UP000585474">
    <property type="component" value="Unassembled WGS sequence"/>
</dbReference>